<evidence type="ECO:0000256" key="7">
    <source>
        <dbReference type="SAM" id="MobiDB-lite"/>
    </source>
</evidence>
<evidence type="ECO:0000259" key="8">
    <source>
        <dbReference type="PROSITE" id="PS50103"/>
    </source>
</evidence>
<dbReference type="Proteomes" id="UP000324897">
    <property type="component" value="Chromosome 5"/>
</dbReference>
<dbReference type="EMBL" id="RWGY01000004">
    <property type="protein sequence ID" value="TVU45979.1"/>
    <property type="molecule type" value="Genomic_DNA"/>
</dbReference>
<dbReference type="InterPro" id="IPR045877">
    <property type="entry name" value="ZFP36-like"/>
</dbReference>
<keyword evidence="10" id="KW-1185">Reference proteome</keyword>
<keyword evidence="2" id="KW-0677">Repeat</keyword>
<keyword evidence="3 6" id="KW-0863">Zinc-finger</keyword>
<dbReference type="SMART" id="SM00356">
    <property type="entry name" value="ZnF_C3H1"/>
    <property type="match status" value="2"/>
</dbReference>
<keyword evidence="5" id="KW-0238">DNA-binding</keyword>
<proteinExistence type="predicted"/>
<dbReference type="FunFam" id="4.10.1000.10:FF:000003">
    <property type="entry name" value="Zinc finger CCCH domain-containing protein"/>
    <property type="match status" value="1"/>
</dbReference>
<evidence type="ECO:0000256" key="5">
    <source>
        <dbReference type="ARBA" id="ARBA00023125"/>
    </source>
</evidence>
<accession>A0A5J9WCC1</accession>
<dbReference type="InterPro" id="IPR036855">
    <property type="entry name" value="Znf_CCCH_sf"/>
</dbReference>
<dbReference type="InterPro" id="IPR000571">
    <property type="entry name" value="Znf_CCCH"/>
</dbReference>
<evidence type="ECO:0000313" key="9">
    <source>
        <dbReference type="EMBL" id="TVU45979.1"/>
    </source>
</evidence>
<organism evidence="9 10">
    <name type="scientific">Eragrostis curvula</name>
    <name type="common">weeping love grass</name>
    <dbReference type="NCBI Taxonomy" id="38414"/>
    <lineage>
        <taxon>Eukaryota</taxon>
        <taxon>Viridiplantae</taxon>
        <taxon>Streptophyta</taxon>
        <taxon>Embryophyta</taxon>
        <taxon>Tracheophyta</taxon>
        <taxon>Spermatophyta</taxon>
        <taxon>Magnoliopsida</taxon>
        <taxon>Liliopsida</taxon>
        <taxon>Poales</taxon>
        <taxon>Poaceae</taxon>
        <taxon>PACMAD clade</taxon>
        <taxon>Chloridoideae</taxon>
        <taxon>Eragrostideae</taxon>
        <taxon>Eragrostidinae</taxon>
        <taxon>Eragrostis</taxon>
    </lineage>
</organism>
<keyword evidence="1 6" id="KW-0479">Metal-binding</keyword>
<sequence length="248" mass="26569">MERKGNAAAANVGNMDRWEASANGVIVLPAGSAAPARQQPSPPQHRLHHHHSNREKLQGMQVTGGLGDFVISEPPERVHYKTKLCEKFMSGGWCMYLENCTFAHGHAELRPPVPLPSGAWRSRLIVPHADTGGGSGGGKVHYHNTGKVCFAFRDTGRCSRGANCNFTHSQTVVQPGAGTSSSLARGYIRYKPSELSRRSATTPLVGGSGGFAPPGPGADGQGERKLNRLELMSLKKTSGIYGDWPEGY</sequence>
<dbReference type="GO" id="GO:0051252">
    <property type="term" value="P:regulation of RNA metabolic process"/>
    <property type="evidence" value="ECO:0007669"/>
    <property type="project" value="UniProtKB-ARBA"/>
</dbReference>
<evidence type="ECO:0000256" key="2">
    <source>
        <dbReference type="ARBA" id="ARBA00022737"/>
    </source>
</evidence>
<protein>
    <recommendedName>
        <fullName evidence="8">C3H1-type domain-containing protein</fullName>
    </recommendedName>
</protein>
<dbReference type="GO" id="GO:0008270">
    <property type="term" value="F:zinc ion binding"/>
    <property type="evidence" value="ECO:0007669"/>
    <property type="project" value="UniProtKB-KW"/>
</dbReference>
<dbReference type="PROSITE" id="PS50103">
    <property type="entry name" value="ZF_C3H1"/>
    <property type="match status" value="2"/>
</dbReference>
<evidence type="ECO:0000256" key="1">
    <source>
        <dbReference type="ARBA" id="ARBA00022723"/>
    </source>
</evidence>
<feature type="compositionally biased region" description="Gly residues" evidence="7">
    <location>
        <begin position="206"/>
        <end position="220"/>
    </location>
</feature>
<feature type="non-terminal residue" evidence="9">
    <location>
        <position position="1"/>
    </location>
</feature>
<gene>
    <name evidence="9" type="ORF">EJB05_05489</name>
</gene>
<evidence type="ECO:0000313" key="10">
    <source>
        <dbReference type="Proteomes" id="UP000324897"/>
    </source>
</evidence>
<dbReference type="PANTHER" id="PTHR12547:SF167">
    <property type="entry name" value="ZINC FINGER CCCH DOMAIN-CONTAINING PROTEIN 1"/>
    <property type="match status" value="1"/>
</dbReference>
<evidence type="ECO:0000256" key="6">
    <source>
        <dbReference type="PROSITE-ProRule" id="PRU00723"/>
    </source>
</evidence>
<feature type="zinc finger region" description="C3H1-type" evidence="6">
    <location>
        <begin position="80"/>
        <end position="107"/>
    </location>
</feature>
<feature type="domain" description="C3H1-type" evidence="8">
    <location>
        <begin position="144"/>
        <end position="171"/>
    </location>
</feature>
<feature type="region of interest" description="Disordered" evidence="7">
    <location>
        <begin position="199"/>
        <end position="223"/>
    </location>
</feature>
<feature type="domain" description="C3H1-type" evidence="8">
    <location>
        <begin position="80"/>
        <end position="107"/>
    </location>
</feature>
<dbReference type="PANTHER" id="PTHR12547">
    <property type="entry name" value="CCCH ZINC FINGER/TIS11-RELATED"/>
    <property type="match status" value="1"/>
</dbReference>
<feature type="region of interest" description="Disordered" evidence="7">
    <location>
        <begin position="32"/>
        <end position="53"/>
    </location>
</feature>
<keyword evidence="4 6" id="KW-0862">Zinc</keyword>
<dbReference type="GO" id="GO:0003729">
    <property type="term" value="F:mRNA binding"/>
    <property type="evidence" value="ECO:0007669"/>
    <property type="project" value="InterPro"/>
</dbReference>
<dbReference type="OrthoDB" id="410307at2759"/>
<feature type="zinc finger region" description="C3H1-type" evidence="6">
    <location>
        <begin position="144"/>
        <end position="171"/>
    </location>
</feature>
<dbReference type="AlphaFoldDB" id="A0A5J9WCC1"/>
<reference evidence="9 10" key="1">
    <citation type="journal article" date="2019" name="Sci. Rep.">
        <title>A high-quality genome of Eragrostis curvula grass provides insights into Poaceae evolution and supports new strategies to enhance forage quality.</title>
        <authorList>
            <person name="Carballo J."/>
            <person name="Santos B.A.C.M."/>
            <person name="Zappacosta D."/>
            <person name="Garbus I."/>
            <person name="Selva J.P."/>
            <person name="Gallo C.A."/>
            <person name="Diaz A."/>
            <person name="Albertini E."/>
            <person name="Caccamo M."/>
            <person name="Echenique V."/>
        </authorList>
    </citation>
    <scope>NUCLEOTIDE SEQUENCE [LARGE SCALE GENOMIC DNA]</scope>
    <source>
        <strain evidence="10">cv. Victoria</strain>
        <tissue evidence="9">Leaf</tissue>
    </source>
</reference>
<dbReference type="Gene3D" id="4.10.1000.10">
    <property type="entry name" value="Zinc finger, CCCH-type"/>
    <property type="match status" value="1"/>
</dbReference>
<dbReference type="Pfam" id="PF00642">
    <property type="entry name" value="zf-CCCH"/>
    <property type="match status" value="1"/>
</dbReference>
<evidence type="ECO:0000256" key="3">
    <source>
        <dbReference type="ARBA" id="ARBA00022771"/>
    </source>
</evidence>
<name>A0A5J9WCC1_9POAL</name>
<evidence type="ECO:0000256" key="4">
    <source>
        <dbReference type="ARBA" id="ARBA00022833"/>
    </source>
</evidence>
<comment type="caution">
    <text evidence="9">The sequence shown here is derived from an EMBL/GenBank/DDBJ whole genome shotgun (WGS) entry which is preliminary data.</text>
</comment>
<dbReference type="GO" id="GO:0003677">
    <property type="term" value="F:DNA binding"/>
    <property type="evidence" value="ECO:0007669"/>
    <property type="project" value="UniProtKB-KW"/>
</dbReference>
<dbReference type="GO" id="GO:0010468">
    <property type="term" value="P:regulation of gene expression"/>
    <property type="evidence" value="ECO:0007669"/>
    <property type="project" value="UniProtKB-ARBA"/>
</dbReference>
<dbReference type="Gramene" id="TVU45979">
    <property type="protein sequence ID" value="TVU45979"/>
    <property type="gene ID" value="EJB05_05489"/>
</dbReference>
<dbReference type="SUPFAM" id="SSF90229">
    <property type="entry name" value="CCCH zinc finger"/>
    <property type="match status" value="2"/>
</dbReference>